<evidence type="ECO:0000256" key="2">
    <source>
        <dbReference type="ARBA" id="ARBA00022598"/>
    </source>
</evidence>
<evidence type="ECO:0000256" key="1">
    <source>
        <dbReference type="ARBA" id="ARBA00009897"/>
    </source>
</evidence>
<dbReference type="Pfam" id="PF03951">
    <property type="entry name" value="Gln-synt_N"/>
    <property type="match status" value="1"/>
</dbReference>
<evidence type="ECO:0000256" key="6">
    <source>
        <dbReference type="RuleBase" id="RU000384"/>
    </source>
</evidence>
<dbReference type="GO" id="GO:0005524">
    <property type="term" value="F:ATP binding"/>
    <property type="evidence" value="ECO:0007669"/>
    <property type="project" value="UniProtKB-KW"/>
</dbReference>
<evidence type="ECO:0000259" key="8">
    <source>
        <dbReference type="PROSITE" id="PS51987"/>
    </source>
</evidence>
<dbReference type="PANTHER" id="PTHR43785:SF12">
    <property type="entry name" value="TYPE-1 GLUTAMINE SYNTHETASE 2"/>
    <property type="match status" value="1"/>
</dbReference>
<evidence type="ECO:0000256" key="4">
    <source>
        <dbReference type="ARBA" id="ARBA00022840"/>
    </source>
</evidence>
<keyword evidence="3" id="KW-0547">Nucleotide-binding</keyword>
<name>A0A9D1S900_9FIRM</name>
<dbReference type="Gene3D" id="3.30.590.10">
    <property type="entry name" value="Glutamine synthetase/guanido kinase, catalytic domain"/>
    <property type="match status" value="1"/>
</dbReference>
<evidence type="ECO:0000259" key="7">
    <source>
        <dbReference type="PROSITE" id="PS51986"/>
    </source>
</evidence>
<dbReference type="InterPro" id="IPR008147">
    <property type="entry name" value="Gln_synt_N"/>
</dbReference>
<dbReference type="SUPFAM" id="SSF54368">
    <property type="entry name" value="Glutamine synthetase, N-terminal domain"/>
    <property type="match status" value="1"/>
</dbReference>
<dbReference type="InterPro" id="IPR036651">
    <property type="entry name" value="Gln_synt_N_sf"/>
</dbReference>
<evidence type="ECO:0000313" key="10">
    <source>
        <dbReference type="Proteomes" id="UP000824118"/>
    </source>
</evidence>
<keyword evidence="2" id="KW-0436">Ligase</keyword>
<dbReference type="SUPFAM" id="SSF55931">
    <property type="entry name" value="Glutamine synthetase/guanido kinase"/>
    <property type="match status" value="1"/>
</dbReference>
<evidence type="ECO:0000313" key="9">
    <source>
        <dbReference type="EMBL" id="HIU50932.1"/>
    </source>
</evidence>
<reference evidence="9" key="2">
    <citation type="journal article" date="2021" name="PeerJ">
        <title>Extensive microbial diversity within the chicken gut microbiome revealed by metagenomics and culture.</title>
        <authorList>
            <person name="Gilroy R."/>
            <person name="Ravi A."/>
            <person name="Getino M."/>
            <person name="Pursley I."/>
            <person name="Horton D.L."/>
            <person name="Alikhan N.F."/>
            <person name="Baker D."/>
            <person name="Gharbi K."/>
            <person name="Hall N."/>
            <person name="Watson M."/>
            <person name="Adriaenssens E.M."/>
            <person name="Foster-Nyarko E."/>
            <person name="Jarju S."/>
            <person name="Secka A."/>
            <person name="Antonio M."/>
            <person name="Oren A."/>
            <person name="Chaudhuri R.R."/>
            <person name="La Ragione R."/>
            <person name="Hildebrand F."/>
            <person name="Pallen M.J."/>
        </authorList>
    </citation>
    <scope>NUCLEOTIDE SEQUENCE</scope>
    <source>
        <strain evidence="9">ChiGjej1B1-1684</strain>
    </source>
</reference>
<accession>A0A9D1S900</accession>
<gene>
    <name evidence="9" type="ORF">IAD22_07965</name>
</gene>
<evidence type="ECO:0000256" key="3">
    <source>
        <dbReference type="ARBA" id="ARBA00022741"/>
    </source>
</evidence>
<dbReference type="Proteomes" id="UP000824118">
    <property type="component" value="Unassembled WGS sequence"/>
</dbReference>
<dbReference type="GO" id="GO:0006542">
    <property type="term" value="P:glutamine biosynthetic process"/>
    <property type="evidence" value="ECO:0007669"/>
    <property type="project" value="InterPro"/>
</dbReference>
<sequence length="401" mass="45331">MYSLEEVKTFVQEEDVKFIRLAFCDKNGVQKNIAIMPDELDRAFSHGISFDASAINGFGDEVKSDLFLHPDPSTLAILPWRPQSGRVIRMFCDISYPDGTPFEKDSRYILKKSIKAAKEMGIDCYFGAEFEFYLFHTDEKGNPTDTPFDKAGYMDIAPLDKGENVRREICFTLLDMGIKPESSHHEEGPGQNEIDFRYSDALTAADNATTFKSVVEAIAMGNGLYADFSPKPLKDKSGNGMHINMSIRSDDNNDYWESFMAGVLEHVEEMTAFLNPCKDSYLRLGEKKAPKYITWSPENRSQLIRIPAAHGEYRRIELRSPDPMTNPYIAYTLLINAGLDGIRRNLKPGIPENINLFTAEKAVTDKLKALPYSLDQAVSIAKSSSWLKRILPACYFEFDNI</sequence>
<dbReference type="SMART" id="SM01230">
    <property type="entry name" value="Gln-synt_C"/>
    <property type="match status" value="1"/>
</dbReference>
<dbReference type="Gene3D" id="3.10.20.70">
    <property type="entry name" value="Glutamine synthetase, N-terminal domain"/>
    <property type="match status" value="1"/>
</dbReference>
<organism evidence="9 10">
    <name type="scientific">Candidatus Limousia pullorum</name>
    <dbReference type="NCBI Taxonomy" id="2840860"/>
    <lineage>
        <taxon>Bacteria</taxon>
        <taxon>Bacillati</taxon>
        <taxon>Bacillota</taxon>
        <taxon>Clostridia</taxon>
        <taxon>Eubacteriales</taxon>
        <taxon>Oscillospiraceae</taxon>
        <taxon>Oscillospiraceae incertae sedis</taxon>
        <taxon>Candidatus Limousia</taxon>
    </lineage>
</organism>
<feature type="domain" description="GS beta-grasp" evidence="7">
    <location>
        <begin position="14"/>
        <end position="99"/>
    </location>
</feature>
<dbReference type="Pfam" id="PF00120">
    <property type="entry name" value="Gln-synt_C"/>
    <property type="match status" value="1"/>
</dbReference>
<reference evidence="9" key="1">
    <citation type="submission" date="2020-10" db="EMBL/GenBank/DDBJ databases">
        <authorList>
            <person name="Gilroy R."/>
        </authorList>
    </citation>
    <scope>NUCLEOTIDE SEQUENCE</scope>
    <source>
        <strain evidence="9">ChiGjej1B1-1684</strain>
    </source>
</reference>
<dbReference type="PANTHER" id="PTHR43785">
    <property type="entry name" value="GAMMA-GLUTAMYLPUTRESCINE SYNTHETASE"/>
    <property type="match status" value="1"/>
</dbReference>
<dbReference type="PROSITE" id="PS51986">
    <property type="entry name" value="GS_BETA_GRASP"/>
    <property type="match status" value="1"/>
</dbReference>
<evidence type="ECO:0000256" key="5">
    <source>
        <dbReference type="PROSITE-ProRule" id="PRU01330"/>
    </source>
</evidence>
<dbReference type="AlphaFoldDB" id="A0A9D1S900"/>
<comment type="similarity">
    <text evidence="1 5 6">Belongs to the glutamine synthetase family.</text>
</comment>
<dbReference type="GO" id="GO:0004356">
    <property type="term" value="F:glutamine synthetase activity"/>
    <property type="evidence" value="ECO:0007669"/>
    <property type="project" value="InterPro"/>
</dbReference>
<keyword evidence="4" id="KW-0067">ATP-binding</keyword>
<dbReference type="InterPro" id="IPR008146">
    <property type="entry name" value="Gln_synth_cat_dom"/>
</dbReference>
<dbReference type="InterPro" id="IPR014746">
    <property type="entry name" value="Gln_synth/guanido_kin_cat_dom"/>
</dbReference>
<comment type="caution">
    <text evidence="9">The sequence shown here is derived from an EMBL/GenBank/DDBJ whole genome shotgun (WGS) entry which is preliminary data.</text>
</comment>
<feature type="domain" description="GS catalytic" evidence="8">
    <location>
        <begin position="106"/>
        <end position="401"/>
    </location>
</feature>
<protein>
    <submittedName>
        <fullName evidence="9">Glutamine synthetase</fullName>
    </submittedName>
</protein>
<dbReference type="EMBL" id="DVNG01000118">
    <property type="protein sequence ID" value="HIU50932.1"/>
    <property type="molecule type" value="Genomic_DNA"/>
</dbReference>
<proteinExistence type="inferred from homology"/>
<dbReference type="PROSITE" id="PS51987">
    <property type="entry name" value="GS_CATALYTIC"/>
    <property type="match status" value="1"/>
</dbReference>